<dbReference type="EMBL" id="LTDL01000040">
    <property type="protein sequence ID" value="OAG29584.1"/>
    <property type="molecule type" value="Genomic_DNA"/>
</dbReference>
<protein>
    <submittedName>
        <fullName evidence="2">Uncharacterized protein</fullName>
    </submittedName>
</protein>
<reference evidence="2 3" key="1">
    <citation type="submission" date="2016-02" db="EMBL/GenBank/DDBJ databases">
        <title>Discovery of a natural microsporidian pathogen with a broad tissue tropism in Caenorhabditis elegans.</title>
        <authorList>
            <person name="Luallen R.J."/>
            <person name="Reinke A.W."/>
            <person name="Tong L."/>
            <person name="Botts M.R."/>
            <person name="Felix M.-A."/>
            <person name="Troemel E.R."/>
        </authorList>
    </citation>
    <scope>NUCLEOTIDE SEQUENCE [LARGE SCALE GENOMIC DNA]</scope>
    <source>
        <strain evidence="2 3">JUm2807</strain>
    </source>
</reference>
<organism evidence="2 3">
    <name type="scientific">Nematocida displodere</name>
    <dbReference type="NCBI Taxonomy" id="1805483"/>
    <lineage>
        <taxon>Eukaryota</taxon>
        <taxon>Fungi</taxon>
        <taxon>Fungi incertae sedis</taxon>
        <taxon>Microsporidia</taxon>
        <taxon>Nematocida</taxon>
    </lineage>
</organism>
<evidence type="ECO:0000313" key="3">
    <source>
        <dbReference type="Proteomes" id="UP000185944"/>
    </source>
</evidence>
<sequence>MRIEVAPHSSKCYHLVLTRTYTKPLPHLPPSTLHRLFKGYRYVLLHTSQTPNTPSTPSTPKTPNIPNTSPERTGTVTFTGKGTHSEIEEWVAGLEKLFARIKDRQKIEKMLVDWHEHTAP</sequence>
<feature type="compositionally biased region" description="Low complexity" evidence="1">
    <location>
        <begin position="47"/>
        <end position="70"/>
    </location>
</feature>
<accession>A0A177ECA7</accession>
<evidence type="ECO:0000313" key="2">
    <source>
        <dbReference type="EMBL" id="OAG29584.1"/>
    </source>
</evidence>
<dbReference type="RefSeq" id="XP_067544232.1">
    <property type="nucleotide sequence ID" value="XM_067688135.1"/>
</dbReference>
<dbReference type="GeneID" id="93647067"/>
<name>A0A177ECA7_9MICR</name>
<proteinExistence type="predicted"/>
<feature type="compositionally biased region" description="Polar residues" evidence="1">
    <location>
        <begin position="71"/>
        <end position="81"/>
    </location>
</feature>
<evidence type="ECO:0000256" key="1">
    <source>
        <dbReference type="SAM" id="MobiDB-lite"/>
    </source>
</evidence>
<gene>
    <name evidence="2" type="ORF">NEDG_00717</name>
</gene>
<feature type="region of interest" description="Disordered" evidence="1">
    <location>
        <begin position="47"/>
        <end position="81"/>
    </location>
</feature>
<comment type="caution">
    <text evidence="2">The sequence shown here is derived from an EMBL/GenBank/DDBJ whole genome shotgun (WGS) entry which is preliminary data.</text>
</comment>
<dbReference type="VEuPathDB" id="MicrosporidiaDB:NEDG_00717"/>
<dbReference type="AlphaFoldDB" id="A0A177ECA7"/>
<keyword evidence="3" id="KW-1185">Reference proteome</keyword>
<dbReference type="Proteomes" id="UP000185944">
    <property type="component" value="Unassembled WGS sequence"/>
</dbReference>